<accession>A0A9P8QJT9</accession>
<name>A0A9P8QJT9_9HYPO</name>
<proteinExistence type="inferred from homology"/>
<dbReference type="Gene3D" id="3.40.50.720">
    <property type="entry name" value="NAD(P)-binding Rossmann-like Domain"/>
    <property type="match status" value="1"/>
</dbReference>
<reference evidence="5" key="1">
    <citation type="submission" date="2021-08" db="EMBL/GenBank/DDBJ databases">
        <title>Chromosome-Level Trichoderma cornu-damae using Hi-C Data.</title>
        <authorList>
            <person name="Kim C.S."/>
        </authorList>
    </citation>
    <scope>NUCLEOTIDE SEQUENCE</scope>
    <source>
        <strain evidence="5">KA19-0412C</strain>
    </source>
</reference>
<dbReference type="InterPro" id="IPR036291">
    <property type="entry name" value="NAD(P)-bd_dom_sf"/>
</dbReference>
<organism evidence="5 6">
    <name type="scientific">Trichoderma cornu-damae</name>
    <dbReference type="NCBI Taxonomy" id="654480"/>
    <lineage>
        <taxon>Eukaryota</taxon>
        <taxon>Fungi</taxon>
        <taxon>Dikarya</taxon>
        <taxon>Ascomycota</taxon>
        <taxon>Pezizomycotina</taxon>
        <taxon>Sordariomycetes</taxon>
        <taxon>Hypocreomycetidae</taxon>
        <taxon>Hypocreales</taxon>
        <taxon>Hypocreaceae</taxon>
        <taxon>Trichoderma</taxon>
    </lineage>
</organism>
<evidence type="ECO:0000256" key="1">
    <source>
        <dbReference type="ARBA" id="ARBA00006484"/>
    </source>
</evidence>
<evidence type="ECO:0000256" key="4">
    <source>
        <dbReference type="RuleBase" id="RU000363"/>
    </source>
</evidence>
<keyword evidence="3" id="KW-0560">Oxidoreductase</keyword>
<dbReference type="GO" id="GO:0000140">
    <property type="term" value="F:acylglycerone-phosphate reductase (NADP+) activity"/>
    <property type="evidence" value="ECO:0007669"/>
    <property type="project" value="TreeGrafter"/>
</dbReference>
<dbReference type="PANTHER" id="PTHR44169">
    <property type="entry name" value="NADPH-DEPENDENT 1-ACYLDIHYDROXYACETONE PHOSPHATE REDUCTASE"/>
    <property type="match status" value="1"/>
</dbReference>
<dbReference type="PANTHER" id="PTHR44169:SF3">
    <property type="entry name" value="SHORT-CHAIN DEHYDROGENASE SRDE"/>
    <property type="match status" value="1"/>
</dbReference>
<dbReference type="SUPFAM" id="SSF51735">
    <property type="entry name" value="NAD(P)-binding Rossmann-fold domains"/>
    <property type="match status" value="1"/>
</dbReference>
<dbReference type="GO" id="GO:0004806">
    <property type="term" value="F:triacylglycerol lipase activity"/>
    <property type="evidence" value="ECO:0007669"/>
    <property type="project" value="TreeGrafter"/>
</dbReference>
<dbReference type="PRINTS" id="PR00081">
    <property type="entry name" value="GDHRDH"/>
</dbReference>
<comment type="caution">
    <text evidence="5">The sequence shown here is derived from an EMBL/GenBank/DDBJ whole genome shotgun (WGS) entry which is preliminary data.</text>
</comment>
<dbReference type="InterPro" id="IPR020904">
    <property type="entry name" value="Sc_DH/Rdtase_CS"/>
</dbReference>
<dbReference type="Pfam" id="PF00106">
    <property type="entry name" value="adh_short"/>
    <property type="match status" value="1"/>
</dbReference>
<dbReference type="AlphaFoldDB" id="A0A9P8QJT9"/>
<keyword evidence="6" id="KW-1185">Reference proteome</keyword>
<dbReference type="GO" id="GO:0019433">
    <property type="term" value="P:triglyceride catabolic process"/>
    <property type="evidence" value="ECO:0007669"/>
    <property type="project" value="TreeGrafter"/>
</dbReference>
<dbReference type="PROSITE" id="PS00061">
    <property type="entry name" value="ADH_SHORT"/>
    <property type="match status" value="1"/>
</dbReference>
<comment type="similarity">
    <text evidence="1 4">Belongs to the short-chain dehydrogenases/reductases (SDR) family.</text>
</comment>
<evidence type="ECO:0000313" key="6">
    <source>
        <dbReference type="Proteomes" id="UP000827724"/>
    </source>
</evidence>
<evidence type="ECO:0000256" key="3">
    <source>
        <dbReference type="ARBA" id="ARBA00023002"/>
    </source>
</evidence>
<keyword evidence="2" id="KW-0521">NADP</keyword>
<dbReference type="PRINTS" id="PR00080">
    <property type="entry name" value="SDRFAMILY"/>
</dbReference>
<dbReference type="OrthoDB" id="2102561at2759"/>
<dbReference type="GO" id="GO:0006654">
    <property type="term" value="P:phosphatidic acid biosynthetic process"/>
    <property type="evidence" value="ECO:0007669"/>
    <property type="project" value="TreeGrafter"/>
</dbReference>
<protein>
    <submittedName>
        <fullName evidence="5">Ibr finger domain</fullName>
    </submittedName>
</protein>
<dbReference type="InterPro" id="IPR002347">
    <property type="entry name" value="SDR_fam"/>
</dbReference>
<evidence type="ECO:0000313" key="5">
    <source>
        <dbReference type="EMBL" id="KAH6603857.1"/>
    </source>
</evidence>
<dbReference type="Proteomes" id="UP000827724">
    <property type="component" value="Unassembled WGS sequence"/>
</dbReference>
<dbReference type="CDD" id="cd05374">
    <property type="entry name" value="17beta-HSD-like_SDR_c"/>
    <property type="match status" value="1"/>
</dbReference>
<dbReference type="GO" id="GO:0005811">
    <property type="term" value="C:lipid droplet"/>
    <property type="evidence" value="ECO:0007669"/>
    <property type="project" value="TreeGrafter"/>
</dbReference>
<dbReference type="GO" id="GO:0005783">
    <property type="term" value="C:endoplasmic reticulum"/>
    <property type="evidence" value="ECO:0007669"/>
    <property type="project" value="TreeGrafter"/>
</dbReference>
<dbReference type="EMBL" id="JAIWOZ010000006">
    <property type="protein sequence ID" value="KAH6603857.1"/>
    <property type="molecule type" value="Genomic_DNA"/>
</dbReference>
<sequence>MAARRTVLISGCSDGSLGSHLARAFHRNGWRVFASARNLAKLKQVEAAGIETVQLDTTSDESIAACVARVSELTGGSLDVLVNNAGAGYSMPVLDIDIAQTRQLFELNVFSLLTVTRAFFPLLIKSPGGGLVANNTSCVGLHHATMPFSGAYNASKAAAANFSEVLRLELAPFGVKVVNLVTGSVKSNFQANTPQASLPPSSLYNAAKETVERWMSGAQAAATGSDPVEWAEGIVKDLGKTNPPLWVWRGKHSTAARISSFFPVGSLDGYYKSRSGLDEVSRKIKERGGLGNVNKAP</sequence>
<evidence type="ECO:0000256" key="2">
    <source>
        <dbReference type="ARBA" id="ARBA00022857"/>
    </source>
</evidence>
<gene>
    <name evidence="5" type="ORF">Trco_007303</name>
</gene>